<comment type="caution">
    <text evidence="3">The sequence shown here is derived from an EMBL/GenBank/DDBJ whole genome shotgun (WGS) entry which is preliminary data.</text>
</comment>
<accession>A0ABR3NEJ3</accession>
<dbReference type="PANTHER" id="PTHR21119:SF8">
    <property type="entry name" value="PHOSPHOLIPID TRANSFER PROTEIN C2CD2L"/>
    <property type="match status" value="1"/>
</dbReference>
<feature type="domain" description="Synaptotagmin-like mitochondrial and lipid-binding" evidence="2">
    <location>
        <begin position="1"/>
        <end position="136"/>
    </location>
</feature>
<feature type="compositionally biased region" description="Polar residues" evidence="1">
    <location>
        <begin position="362"/>
        <end position="385"/>
    </location>
</feature>
<sequence length="589" mass="63187">SSIQITFDDSLQLPASASIDRVTCTDQSVRSMVLQCNCSVDTVTFPVTVTQQSPAAVSMDTYQITMKPMQAQLQVCLEEVEEEGLLVSWTFSKQPHLSLTVTPCQRVQKEGSDVEVDGDMIAALVEDTLYTTHPAMILNLRACVSSPAFPREKQIGGLNSPSQNTSVRQILVQQLKATNVKKGCQTHVGELCCVLSLDTPSIERRTGFLTPSPSPGAALHWTDDFTLEVGPETKELKVRLVEKNSKGEQFLPGCASLQLDLSKRIPNGHHKLSIAPGHGLAPTAIVTLELLYLESSDLLACQNATPLRSSVTPSKKVDVDRTIMPDGTIVTTVTTIQSRLKLDRKIGDSPTRSPSRVEVTEKTPTVLTNSLQSTSASPTPSTEGTLPNGLDPVAETAIRQLTESASKVPKKTPTKRSTLIISGVSKVPITEDDSALSVGYAAAMDAALQGAHSPSGAPNNHGASAHQETDETTPSDASERPSVDDVESETGSTGALETRSLKDHKVGFLRSGTKLLFRRKHREKDPSFSQSHEDVSNLGNDSSTASCSSTTRKKSGSFSRRLIKRFSFRSSKTKGKSSTANGGSSTTDN</sequence>
<evidence type="ECO:0000313" key="3">
    <source>
        <dbReference type="EMBL" id="KAL1275172.1"/>
    </source>
</evidence>
<dbReference type="PANTHER" id="PTHR21119">
    <property type="entry name" value="C2 DOMAIN-CONTAINING PROTEIN"/>
    <property type="match status" value="1"/>
</dbReference>
<keyword evidence="4" id="KW-1185">Reference proteome</keyword>
<reference evidence="3 4" key="1">
    <citation type="submission" date="2023-09" db="EMBL/GenBank/DDBJ databases">
        <authorList>
            <person name="Wang M."/>
        </authorList>
    </citation>
    <scope>NUCLEOTIDE SEQUENCE [LARGE SCALE GENOMIC DNA]</scope>
    <source>
        <strain evidence="3">GT-2023</strain>
        <tissue evidence="3">Liver</tissue>
    </source>
</reference>
<evidence type="ECO:0000313" key="4">
    <source>
        <dbReference type="Proteomes" id="UP001558613"/>
    </source>
</evidence>
<feature type="compositionally biased region" description="Basic and acidic residues" evidence="1">
    <location>
        <begin position="523"/>
        <end position="535"/>
    </location>
</feature>
<protein>
    <recommendedName>
        <fullName evidence="2">Synaptotagmin-like mitochondrial and lipid-binding domain-containing protein</fullName>
    </recommendedName>
</protein>
<feature type="non-terminal residue" evidence="3">
    <location>
        <position position="1"/>
    </location>
</feature>
<organism evidence="3 4">
    <name type="scientific">Cirrhinus molitorella</name>
    <name type="common">mud carp</name>
    <dbReference type="NCBI Taxonomy" id="172907"/>
    <lineage>
        <taxon>Eukaryota</taxon>
        <taxon>Metazoa</taxon>
        <taxon>Chordata</taxon>
        <taxon>Craniata</taxon>
        <taxon>Vertebrata</taxon>
        <taxon>Euteleostomi</taxon>
        <taxon>Actinopterygii</taxon>
        <taxon>Neopterygii</taxon>
        <taxon>Teleostei</taxon>
        <taxon>Ostariophysi</taxon>
        <taxon>Cypriniformes</taxon>
        <taxon>Cyprinidae</taxon>
        <taxon>Labeoninae</taxon>
        <taxon>Labeonini</taxon>
        <taxon>Cirrhinus</taxon>
    </lineage>
</organism>
<feature type="region of interest" description="Disordered" evidence="1">
    <location>
        <begin position="344"/>
        <end position="390"/>
    </location>
</feature>
<feature type="compositionally biased region" description="Polar residues" evidence="1">
    <location>
        <begin position="576"/>
        <end position="589"/>
    </location>
</feature>
<name>A0ABR3NEJ3_9TELE</name>
<feature type="compositionally biased region" description="Basic residues" evidence="1">
    <location>
        <begin position="551"/>
        <end position="575"/>
    </location>
</feature>
<feature type="region of interest" description="Disordered" evidence="1">
    <location>
        <begin position="450"/>
        <end position="499"/>
    </location>
</feature>
<dbReference type="InterPro" id="IPR039934">
    <property type="entry name" value="C2CD2/C2CD2L"/>
</dbReference>
<dbReference type="Pfam" id="PF18696">
    <property type="entry name" value="SMP_C2CD2L"/>
    <property type="match status" value="1"/>
</dbReference>
<evidence type="ECO:0000259" key="2">
    <source>
        <dbReference type="Pfam" id="PF18696"/>
    </source>
</evidence>
<gene>
    <name evidence="3" type="ORF">QQF64_027986</name>
</gene>
<dbReference type="EMBL" id="JAYMGO010000005">
    <property type="protein sequence ID" value="KAL1275172.1"/>
    <property type="molecule type" value="Genomic_DNA"/>
</dbReference>
<dbReference type="Proteomes" id="UP001558613">
    <property type="component" value="Unassembled WGS sequence"/>
</dbReference>
<feature type="region of interest" description="Disordered" evidence="1">
    <location>
        <begin position="520"/>
        <end position="589"/>
    </location>
</feature>
<feature type="compositionally biased region" description="Polar residues" evidence="1">
    <location>
        <begin position="537"/>
        <end position="550"/>
    </location>
</feature>
<proteinExistence type="predicted"/>
<evidence type="ECO:0000256" key="1">
    <source>
        <dbReference type="SAM" id="MobiDB-lite"/>
    </source>
</evidence>
<dbReference type="InterPro" id="IPR040885">
    <property type="entry name" value="SMP_C2CD2L"/>
</dbReference>